<dbReference type="Proteomes" id="UP000516404">
    <property type="component" value="Chromosome"/>
</dbReference>
<dbReference type="PROSITE" id="PS00082">
    <property type="entry name" value="EXTRADIOL_DIOXYGENAS"/>
    <property type="match status" value="1"/>
</dbReference>
<dbReference type="PROSITE" id="PS51819">
    <property type="entry name" value="VOC"/>
    <property type="match status" value="2"/>
</dbReference>
<proteinExistence type="inferred from homology"/>
<evidence type="ECO:0000256" key="3">
    <source>
        <dbReference type="ARBA" id="ARBA00022723"/>
    </source>
</evidence>
<dbReference type="EMBL" id="CP061539">
    <property type="protein sequence ID" value="QNV38420.1"/>
    <property type="molecule type" value="Genomic_DNA"/>
</dbReference>
<keyword evidence="11" id="KW-1185">Reference proteome</keyword>
<dbReference type="KEGG" id="rter:IDM49_03890"/>
<dbReference type="PANTHER" id="PTHR43279:SF1">
    <property type="entry name" value="CATECHOL-2,3-DIOXYGENASE"/>
    <property type="match status" value="1"/>
</dbReference>
<evidence type="ECO:0000256" key="6">
    <source>
        <dbReference type="ARBA" id="ARBA00023002"/>
    </source>
</evidence>
<evidence type="ECO:0000256" key="1">
    <source>
        <dbReference type="ARBA" id="ARBA00001954"/>
    </source>
</evidence>
<evidence type="ECO:0000259" key="9">
    <source>
        <dbReference type="PROSITE" id="PS51819"/>
    </source>
</evidence>
<dbReference type="Gene3D" id="3.10.180.10">
    <property type="entry name" value="2,3-Dihydroxybiphenyl 1,2-Dioxygenase, domain 1"/>
    <property type="match status" value="2"/>
</dbReference>
<evidence type="ECO:0000313" key="10">
    <source>
        <dbReference type="EMBL" id="QNV38420.1"/>
    </source>
</evidence>
<evidence type="ECO:0000313" key="11">
    <source>
        <dbReference type="Proteomes" id="UP000516404"/>
    </source>
</evidence>
<dbReference type="PROSITE" id="PS00934">
    <property type="entry name" value="GLYOXALASE_I_1"/>
    <property type="match status" value="1"/>
</dbReference>
<feature type="domain" description="VOC" evidence="9">
    <location>
        <begin position="12"/>
        <end position="129"/>
    </location>
</feature>
<keyword evidence="4 8" id="KW-0058">Aromatic hydrocarbons catabolism</keyword>
<evidence type="ECO:0000256" key="4">
    <source>
        <dbReference type="ARBA" id="ARBA00022797"/>
    </source>
</evidence>
<feature type="domain" description="VOC" evidence="9">
    <location>
        <begin position="177"/>
        <end position="292"/>
    </location>
</feature>
<dbReference type="PANTHER" id="PTHR43279">
    <property type="entry name" value="CATECHOL-2,3-DIOXYGENASE"/>
    <property type="match status" value="1"/>
</dbReference>
<sequence>MNVLDKLPAQTDMGAVRLRVRDMKAVYDFYTTGVGLQEIPTDNNETWLGLGDKLILILEHDATLRHPSRTEAGLFHVAVLFDNPHDLALSLVSTLARYQERYTGAGDHLVSEAFYFADPEGNGVELYHDRPREQWQWNNGHVAMDTLYIDPVAFIKKHATDEEIGKTITEGPNLTGKVGHVHLQVGDVETAHKFYVKALGFDETSRFGSQALFVSAGGYHHHMAMNTWNSAGASPRQKTLGLGVVNLTVPEGQTIEAVRDRLKFSGIESNNEGSALTFLDPWNNSIRLTAAA</sequence>
<dbReference type="InterPro" id="IPR037523">
    <property type="entry name" value="VOC_core"/>
</dbReference>
<dbReference type="InterPro" id="IPR004360">
    <property type="entry name" value="Glyas_Fos-R_dOase_dom"/>
</dbReference>
<name>A0A7H2BFH4_9MICC</name>
<reference evidence="10 11" key="1">
    <citation type="submission" date="2020-09" db="EMBL/GenBank/DDBJ databases">
        <title>Investigation of environmental microbes.</title>
        <authorList>
            <person name="Ou Y."/>
            <person name="Kang Q."/>
        </authorList>
    </citation>
    <scope>NUCLEOTIDE SEQUENCE [LARGE SCALE GENOMIC DNA]</scope>
    <source>
        <strain evidence="10 11">KJZ-14</strain>
    </source>
</reference>
<comment type="similarity">
    <text evidence="2 8">Belongs to the extradiol ring-cleavage dioxygenase family.</text>
</comment>
<dbReference type="AlphaFoldDB" id="A0A7H2BFH4"/>
<organism evidence="10 11">
    <name type="scientific">Rothia terrae</name>
    <dbReference type="NCBI Taxonomy" id="396015"/>
    <lineage>
        <taxon>Bacteria</taxon>
        <taxon>Bacillati</taxon>
        <taxon>Actinomycetota</taxon>
        <taxon>Actinomycetes</taxon>
        <taxon>Micrococcales</taxon>
        <taxon>Micrococcaceae</taxon>
        <taxon>Rothia</taxon>
    </lineage>
</organism>
<dbReference type="InterPro" id="IPR029068">
    <property type="entry name" value="Glyas_Bleomycin-R_OHBP_Dase"/>
</dbReference>
<dbReference type="InterPro" id="IPR000486">
    <property type="entry name" value="Xdiol_ring_cleave_dOase_1/2"/>
</dbReference>
<dbReference type="RefSeq" id="WP_168613836.1">
    <property type="nucleotide sequence ID" value="NZ_BAAAOX010000010.1"/>
</dbReference>
<dbReference type="InterPro" id="IPR018146">
    <property type="entry name" value="Glyoxalase_1_CS"/>
</dbReference>
<gene>
    <name evidence="10" type="ORF">IDM49_03890</name>
</gene>
<keyword evidence="7 8" id="KW-0408">Iron</keyword>
<dbReference type="SUPFAM" id="SSF54593">
    <property type="entry name" value="Glyoxalase/Bleomycin resistance protein/Dihydroxybiphenyl dioxygenase"/>
    <property type="match status" value="1"/>
</dbReference>
<keyword evidence="6 8" id="KW-0560">Oxidoreductase</keyword>
<evidence type="ECO:0000256" key="5">
    <source>
        <dbReference type="ARBA" id="ARBA00022964"/>
    </source>
</evidence>
<dbReference type="GO" id="GO:0004462">
    <property type="term" value="F:lactoylglutathione lyase activity"/>
    <property type="evidence" value="ECO:0007669"/>
    <property type="project" value="InterPro"/>
</dbReference>
<evidence type="ECO:0000256" key="2">
    <source>
        <dbReference type="ARBA" id="ARBA00008784"/>
    </source>
</evidence>
<comment type="cofactor">
    <cofactor evidence="1 8">
        <name>Fe(2+)</name>
        <dbReference type="ChEBI" id="CHEBI:29033"/>
    </cofactor>
</comment>
<accession>A0A7H2BFH4</accession>
<keyword evidence="5 8" id="KW-0223">Dioxygenase</keyword>
<protein>
    <submittedName>
        <fullName evidence="10">VOC family protein</fullName>
    </submittedName>
</protein>
<keyword evidence="3" id="KW-0479">Metal-binding</keyword>
<dbReference type="GeneID" id="96623364"/>
<evidence type="ECO:0000256" key="8">
    <source>
        <dbReference type="RuleBase" id="RU000683"/>
    </source>
</evidence>
<evidence type="ECO:0000256" key="7">
    <source>
        <dbReference type="ARBA" id="ARBA00023004"/>
    </source>
</evidence>
<dbReference type="GO" id="GO:0051213">
    <property type="term" value="F:dioxygenase activity"/>
    <property type="evidence" value="ECO:0007669"/>
    <property type="project" value="UniProtKB-KW"/>
</dbReference>
<dbReference type="GO" id="GO:0008198">
    <property type="term" value="F:ferrous iron binding"/>
    <property type="evidence" value="ECO:0007669"/>
    <property type="project" value="InterPro"/>
</dbReference>
<dbReference type="Pfam" id="PF00903">
    <property type="entry name" value="Glyoxalase"/>
    <property type="match status" value="2"/>
</dbReference>